<comment type="caution">
    <text evidence="8">The sequence shown here is derived from an EMBL/GenBank/DDBJ whole genome shotgun (WGS) entry which is preliminary data.</text>
</comment>
<dbReference type="PRINTS" id="PR00301">
    <property type="entry name" value="HEATSHOCK70"/>
</dbReference>
<dbReference type="EMBL" id="BAABAZ010000012">
    <property type="protein sequence ID" value="GAA4285564.1"/>
    <property type="molecule type" value="Genomic_DNA"/>
</dbReference>
<dbReference type="PROSITE" id="PS00329">
    <property type="entry name" value="HSP70_2"/>
    <property type="match status" value="1"/>
</dbReference>
<evidence type="ECO:0000256" key="2">
    <source>
        <dbReference type="ARBA" id="ARBA00022741"/>
    </source>
</evidence>
<name>A0ABP8ENI1_9MICO</name>
<dbReference type="Proteomes" id="UP001501586">
    <property type="component" value="Unassembled WGS sequence"/>
</dbReference>
<organism evidence="8 9">
    <name type="scientific">Brevibacterium daeguense</name>
    <dbReference type="NCBI Taxonomy" id="909936"/>
    <lineage>
        <taxon>Bacteria</taxon>
        <taxon>Bacillati</taxon>
        <taxon>Actinomycetota</taxon>
        <taxon>Actinomycetes</taxon>
        <taxon>Micrococcales</taxon>
        <taxon>Brevibacteriaceae</taxon>
        <taxon>Brevibacterium</taxon>
    </lineage>
</organism>
<dbReference type="InterPro" id="IPR013126">
    <property type="entry name" value="Hsp_70_fam"/>
</dbReference>
<protein>
    <submittedName>
        <fullName evidence="8">Hsp70 family protein</fullName>
    </submittedName>
</protein>
<reference evidence="9" key="1">
    <citation type="journal article" date="2019" name="Int. J. Syst. Evol. Microbiol.">
        <title>The Global Catalogue of Microorganisms (GCM) 10K type strain sequencing project: providing services to taxonomists for standard genome sequencing and annotation.</title>
        <authorList>
            <consortium name="The Broad Institute Genomics Platform"/>
            <consortium name="The Broad Institute Genome Sequencing Center for Infectious Disease"/>
            <person name="Wu L."/>
            <person name="Ma J."/>
        </authorList>
    </citation>
    <scope>NUCLEOTIDE SEQUENCE [LARGE SCALE GENOMIC DNA]</scope>
    <source>
        <strain evidence="9">JCM 17458</strain>
    </source>
</reference>
<dbReference type="InterPro" id="IPR018181">
    <property type="entry name" value="Heat_shock_70_CS"/>
</dbReference>
<dbReference type="Gene3D" id="3.90.640.10">
    <property type="entry name" value="Actin, Chain A, domain 4"/>
    <property type="match status" value="1"/>
</dbReference>
<comment type="similarity">
    <text evidence="1 6">Belongs to the heat shock protein 70 family.</text>
</comment>
<evidence type="ECO:0000256" key="6">
    <source>
        <dbReference type="RuleBase" id="RU003322"/>
    </source>
</evidence>
<keyword evidence="3 6" id="KW-0067">ATP-binding</keyword>
<evidence type="ECO:0000256" key="7">
    <source>
        <dbReference type="SAM" id="MobiDB-lite"/>
    </source>
</evidence>
<dbReference type="PROSITE" id="PS01036">
    <property type="entry name" value="HSP70_3"/>
    <property type="match status" value="1"/>
</dbReference>
<keyword evidence="5" id="KW-0143">Chaperone</keyword>
<dbReference type="SUPFAM" id="SSF53067">
    <property type="entry name" value="Actin-like ATPase domain"/>
    <property type="match status" value="2"/>
</dbReference>
<dbReference type="Gene3D" id="3.30.420.40">
    <property type="match status" value="2"/>
</dbReference>
<evidence type="ECO:0000313" key="9">
    <source>
        <dbReference type="Proteomes" id="UP001501586"/>
    </source>
</evidence>
<keyword evidence="4" id="KW-0346">Stress response</keyword>
<evidence type="ECO:0000256" key="1">
    <source>
        <dbReference type="ARBA" id="ARBA00007381"/>
    </source>
</evidence>
<evidence type="ECO:0000256" key="4">
    <source>
        <dbReference type="ARBA" id="ARBA00023016"/>
    </source>
</evidence>
<keyword evidence="2 6" id="KW-0547">Nucleotide-binding</keyword>
<keyword evidence="9" id="KW-1185">Reference proteome</keyword>
<accession>A0ABP8ENI1</accession>
<dbReference type="Pfam" id="PF00012">
    <property type="entry name" value="HSP70"/>
    <property type="match status" value="1"/>
</dbReference>
<dbReference type="InterPro" id="IPR043129">
    <property type="entry name" value="ATPase_NBD"/>
</dbReference>
<proteinExistence type="inferred from homology"/>
<evidence type="ECO:0000313" key="8">
    <source>
        <dbReference type="EMBL" id="GAA4285564.1"/>
    </source>
</evidence>
<evidence type="ECO:0000256" key="3">
    <source>
        <dbReference type="ARBA" id="ARBA00022840"/>
    </source>
</evidence>
<evidence type="ECO:0000256" key="5">
    <source>
        <dbReference type="ARBA" id="ARBA00023186"/>
    </source>
</evidence>
<gene>
    <name evidence="8" type="ORF">GCM10022261_30950</name>
</gene>
<sequence length="519" mass="55684">MSGRYLLAMLGIDFGTTRTVVAFPDRGSYPVVGFETDDGDVFDGIPSLVALAGGELVYGFSAAEAAAAGAPVLRSLKRRLSRPELAPDDVVELGGQEYRLVDLLTGFLTEVRRLLAVSSTLPEALVGDWVAAVAIPAHSLSTARFLTLEAFTGAGFDVRRVLHEPSAAGFEYSHRYARTLSSRRHEVLVYDLGGGTFDASLIDVDDTHHSVRATSGDPHLGGDCFDDVLVELVLDQAELARADLSPAELDRLTEDARLAKEQLHPNSRRLLLHLRDVDHTLEVADFYAACAPLLDRALAAAAPLVRGLSSGESRDSSVAGLHLVGGASRLPIVARSLRESFGRRVHRAPQPHASTAIGLAIALDPDRGFSLEETLGHGLGVYREEAAGADIVFDVIVPSDSPASAALAAPIVRRYRAQHTVGVYRLVEFSRLDEQGFPIGTYQTLATIRFPLDPALTVAEAQDAPVRQAGPGAEITESYRLEPDGSFAVTLRNEESGAELLERFSPTALSDSRREPPQS</sequence>
<feature type="region of interest" description="Disordered" evidence="7">
    <location>
        <begin position="500"/>
        <end position="519"/>
    </location>
</feature>
<dbReference type="PANTHER" id="PTHR19375">
    <property type="entry name" value="HEAT SHOCK PROTEIN 70KDA"/>
    <property type="match status" value="1"/>
</dbReference>